<keyword evidence="6" id="KW-0547">Nucleotide-binding</keyword>
<dbReference type="STRING" id="1679444.PYTT_0127"/>
<dbReference type="Gene3D" id="3.30.70.560">
    <property type="entry name" value="7,8-Dihydro-6-hydroxymethylpterin-pyrophosphokinase HPPK"/>
    <property type="match status" value="1"/>
</dbReference>
<dbReference type="OrthoDB" id="9808041at2"/>
<evidence type="ECO:0000256" key="8">
    <source>
        <dbReference type="ARBA" id="ARBA00022840"/>
    </source>
</evidence>
<keyword evidence="8" id="KW-0067">ATP-binding</keyword>
<sequence>MPTSTRPCGIALGSNLGDRAASLTRASDLLQAQFGAIRQSGLYATEPQNCPPGSPDYINAVVELDCGLEPEALLQATQTIERELGRTRTGIYGEPRTVDLDILYMGSLTHHSPSLTLPHPRLHLRRFVLLPLADIRPGLILPGQSMTVRELLDHLPSGEPEPELIATHW</sequence>
<feature type="domain" description="7,8-dihydro-6-hydroxymethylpterin-pyrophosphokinase" evidence="13">
    <location>
        <begin position="10"/>
        <end position="137"/>
    </location>
</feature>
<dbReference type="Proteomes" id="UP000176204">
    <property type="component" value="Chromosome I"/>
</dbReference>
<evidence type="ECO:0000256" key="4">
    <source>
        <dbReference type="ARBA" id="ARBA00016218"/>
    </source>
</evidence>
<evidence type="ECO:0000256" key="3">
    <source>
        <dbReference type="ARBA" id="ARBA00013253"/>
    </source>
</evidence>
<dbReference type="GO" id="GO:0003848">
    <property type="term" value="F:2-amino-4-hydroxy-6-hydroxymethyldihydropteridine diphosphokinase activity"/>
    <property type="evidence" value="ECO:0007669"/>
    <property type="project" value="UniProtKB-EC"/>
</dbReference>
<comment type="similarity">
    <text evidence="2">Belongs to the HPPK family.</text>
</comment>
<dbReference type="PANTHER" id="PTHR43071:SF1">
    <property type="entry name" value="2-AMINO-4-HYDROXY-6-HYDROXYMETHYLDIHYDROPTERIDINE PYROPHOSPHOKINASE"/>
    <property type="match status" value="1"/>
</dbReference>
<evidence type="ECO:0000259" key="13">
    <source>
        <dbReference type="Pfam" id="PF01288"/>
    </source>
</evidence>
<dbReference type="GO" id="GO:0046654">
    <property type="term" value="P:tetrahydrofolate biosynthetic process"/>
    <property type="evidence" value="ECO:0007669"/>
    <property type="project" value="UniProtKB-UniPathway"/>
</dbReference>
<dbReference type="Pfam" id="PF01288">
    <property type="entry name" value="HPPK"/>
    <property type="match status" value="1"/>
</dbReference>
<evidence type="ECO:0000256" key="11">
    <source>
        <dbReference type="ARBA" id="ARBA00029766"/>
    </source>
</evidence>
<dbReference type="CDD" id="cd00483">
    <property type="entry name" value="HPPK"/>
    <property type="match status" value="1"/>
</dbReference>
<dbReference type="EC" id="2.7.6.3" evidence="3"/>
<evidence type="ECO:0000256" key="2">
    <source>
        <dbReference type="ARBA" id="ARBA00005810"/>
    </source>
</evidence>
<name>A0A1C7PJ34_9BACT</name>
<protein>
    <recommendedName>
        <fullName evidence="4">2-amino-4-hydroxy-6-hydroxymethyldihydropteridine pyrophosphokinase</fullName>
        <ecNumber evidence="3">2.7.6.3</ecNumber>
    </recommendedName>
    <alternativeName>
        <fullName evidence="11">6-hydroxymethyl-7,8-dihydropterin pyrophosphokinase</fullName>
    </alternativeName>
    <alternativeName>
        <fullName evidence="12">7,8-dihydro-6-hydroxymethylpterin-pyrophosphokinase</fullName>
    </alternativeName>
</protein>
<accession>A0A1C7PJ34</accession>
<dbReference type="PANTHER" id="PTHR43071">
    <property type="entry name" value="2-AMINO-4-HYDROXY-6-HYDROXYMETHYLDIHYDROPTERIDINE PYROPHOSPHOKINASE"/>
    <property type="match status" value="1"/>
</dbReference>
<evidence type="ECO:0000256" key="7">
    <source>
        <dbReference type="ARBA" id="ARBA00022777"/>
    </source>
</evidence>
<evidence type="ECO:0000256" key="1">
    <source>
        <dbReference type="ARBA" id="ARBA00005051"/>
    </source>
</evidence>
<dbReference type="PATRIC" id="fig|1679444.3.peg.292"/>
<gene>
    <name evidence="14" type="ORF">PYTT_0127</name>
</gene>
<proteinExistence type="inferred from homology"/>
<dbReference type="EMBL" id="LT629973">
    <property type="protein sequence ID" value="SEH70763.1"/>
    <property type="molecule type" value="Genomic_DNA"/>
</dbReference>
<dbReference type="GO" id="GO:0016301">
    <property type="term" value="F:kinase activity"/>
    <property type="evidence" value="ECO:0007669"/>
    <property type="project" value="UniProtKB-KW"/>
</dbReference>
<evidence type="ECO:0000313" key="15">
    <source>
        <dbReference type="Proteomes" id="UP000176204"/>
    </source>
</evidence>
<dbReference type="UniPathway" id="UPA00077">
    <property type="reaction ID" value="UER00155"/>
</dbReference>
<dbReference type="InterPro" id="IPR035907">
    <property type="entry name" value="Hppk_sf"/>
</dbReference>
<dbReference type="KEGG" id="agl:PYTT_0127"/>
<evidence type="ECO:0000256" key="5">
    <source>
        <dbReference type="ARBA" id="ARBA00022679"/>
    </source>
</evidence>
<organism evidence="14 15">
    <name type="scientific">Akkermansia glycaniphila</name>
    <dbReference type="NCBI Taxonomy" id="1679444"/>
    <lineage>
        <taxon>Bacteria</taxon>
        <taxon>Pseudomonadati</taxon>
        <taxon>Verrucomicrobiota</taxon>
        <taxon>Verrucomicrobiia</taxon>
        <taxon>Verrucomicrobiales</taxon>
        <taxon>Akkermansiaceae</taxon>
        <taxon>Akkermansia</taxon>
    </lineage>
</organism>
<keyword evidence="7 14" id="KW-0418">Kinase</keyword>
<dbReference type="GO" id="GO:0046656">
    <property type="term" value="P:folic acid biosynthetic process"/>
    <property type="evidence" value="ECO:0007669"/>
    <property type="project" value="UniProtKB-KW"/>
</dbReference>
<dbReference type="GO" id="GO:0005524">
    <property type="term" value="F:ATP binding"/>
    <property type="evidence" value="ECO:0007669"/>
    <property type="project" value="UniProtKB-KW"/>
</dbReference>
<comment type="function">
    <text evidence="10">Catalyzes the transfer of pyrophosphate from adenosine triphosphate (ATP) to 6-hydroxymethyl-7,8-dihydropterin, an enzymatic step in folate biosynthesis pathway.</text>
</comment>
<keyword evidence="15" id="KW-1185">Reference proteome</keyword>
<dbReference type="AlphaFoldDB" id="A0A1C7PJ34"/>
<evidence type="ECO:0000256" key="6">
    <source>
        <dbReference type="ARBA" id="ARBA00022741"/>
    </source>
</evidence>
<dbReference type="RefSeq" id="WP_067772816.1">
    <property type="nucleotide sequence ID" value="NZ_LIGX01000002.1"/>
</dbReference>
<keyword evidence="5" id="KW-0808">Transferase</keyword>
<evidence type="ECO:0000256" key="9">
    <source>
        <dbReference type="ARBA" id="ARBA00022909"/>
    </source>
</evidence>
<reference evidence="15" key="1">
    <citation type="submission" date="2016-09" db="EMBL/GenBank/DDBJ databases">
        <authorList>
            <person name="Koehorst J."/>
        </authorList>
    </citation>
    <scope>NUCLEOTIDE SEQUENCE [LARGE SCALE GENOMIC DNA]</scope>
</reference>
<evidence type="ECO:0000256" key="12">
    <source>
        <dbReference type="ARBA" id="ARBA00033413"/>
    </source>
</evidence>
<evidence type="ECO:0000313" key="14">
    <source>
        <dbReference type="EMBL" id="SEH70763.1"/>
    </source>
</evidence>
<evidence type="ECO:0000256" key="10">
    <source>
        <dbReference type="ARBA" id="ARBA00029409"/>
    </source>
</evidence>
<dbReference type="InterPro" id="IPR000550">
    <property type="entry name" value="Hppk"/>
</dbReference>
<dbReference type="SUPFAM" id="SSF55083">
    <property type="entry name" value="6-hydroxymethyl-7,8-dihydropterin pyrophosphokinase, HPPK"/>
    <property type="match status" value="1"/>
</dbReference>
<dbReference type="NCBIfam" id="TIGR01498">
    <property type="entry name" value="folK"/>
    <property type="match status" value="1"/>
</dbReference>
<keyword evidence="9" id="KW-0289">Folate biosynthesis</keyword>
<comment type="pathway">
    <text evidence="1">Cofactor biosynthesis; tetrahydrofolate biosynthesis; 2-amino-4-hydroxy-6-hydroxymethyl-7,8-dihydropteridine diphosphate from 7,8-dihydroneopterin triphosphate: step 4/4.</text>
</comment>